<comment type="caution">
    <text evidence="4">The sequence shown here is derived from an EMBL/GenBank/DDBJ whole genome shotgun (WGS) entry which is preliminary data.</text>
</comment>
<keyword evidence="5" id="KW-1185">Reference proteome</keyword>
<proteinExistence type="predicted"/>
<feature type="repeat" description="ANK" evidence="1">
    <location>
        <begin position="1049"/>
        <end position="1081"/>
    </location>
</feature>
<evidence type="ECO:0000256" key="1">
    <source>
        <dbReference type="PROSITE-ProRule" id="PRU00023"/>
    </source>
</evidence>
<dbReference type="Gene3D" id="1.25.40.20">
    <property type="entry name" value="Ankyrin repeat-containing domain"/>
    <property type="match status" value="3"/>
</dbReference>
<keyword evidence="2" id="KW-0175">Coiled coil</keyword>
<evidence type="ECO:0000256" key="3">
    <source>
        <dbReference type="SAM" id="MobiDB-lite"/>
    </source>
</evidence>
<feature type="compositionally biased region" description="Polar residues" evidence="3">
    <location>
        <begin position="432"/>
        <end position="447"/>
    </location>
</feature>
<dbReference type="Proteomes" id="UP001165121">
    <property type="component" value="Unassembled WGS sequence"/>
</dbReference>
<dbReference type="InterPro" id="IPR036770">
    <property type="entry name" value="Ankyrin_rpt-contain_sf"/>
</dbReference>
<dbReference type="SUPFAM" id="SSF48403">
    <property type="entry name" value="Ankyrin repeat"/>
    <property type="match status" value="1"/>
</dbReference>
<gene>
    <name evidence="4" type="ORF">Pfra01_002681200</name>
</gene>
<feature type="coiled-coil region" evidence="2">
    <location>
        <begin position="1944"/>
        <end position="2048"/>
    </location>
</feature>
<feature type="repeat" description="ANK" evidence="1">
    <location>
        <begin position="1490"/>
        <end position="1522"/>
    </location>
</feature>
<dbReference type="PROSITE" id="PS50088">
    <property type="entry name" value="ANK_REPEAT"/>
    <property type="match status" value="3"/>
</dbReference>
<protein>
    <submittedName>
        <fullName evidence="4">Unnamed protein product</fullName>
    </submittedName>
</protein>
<dbReference type="PANTHER" id="PTHR16306">
    <property type="entry name" value="TRANSLIN-ASSOCIATED FACTOR X-INTERACTING PROTEIN 1"/>
    <property type="match status" value="1"/>
</dbReference>
<dbReference type="SMART" id="SM00248">
    <property type="entry name" value="ANK"/>
    <property type="match status" value="9"/>
</dbReference>
<feature type="region of interest" description="Disordered" evidence="3">
    <location>
        <begin position="430"/>
        <end position="451"/>
    </location>
</feature>
<dbReference type="GO" id="GO:0005737">
    <property type="term" value="C:cytoplasm"/>
    <property type="evidence" value="ECO:0007669"/>
    <property type="project" value="TreeGrafter"/>
</dbReference>
<dbReference type="Pfam" id="PF12796">
    <property type="entry name" value="Ank_2"/>
    <property type="match status" value="2"/>
</dbReference>
<evidence type="ECO:0000313" key="4">
    <source>
        <dbReference type="EMBL" id="GMF61650.1"/>
    </source>
</evidence>
<dbReference type="PANTHER" id="PTHR16306:SF0">
    <property type="entry name" value="TRANSLIN-ASSOCIATED FACTOR X-INTERACTING PROTEIN 1"/>
    <property type="match status" value="1"/>
</dbReference>
<evidence type="ECO:0000313" key="5">
    <source>
        <dbReference type="Proteomes" id="UP001165121"/>
    </source>
</evidence>
<name>A0A9W6YFQ5_9STRA</name>
<sequence>METLNVLHTLLSPPNVSKDSDPEAEIIHPELNGILFAASPRGREYSKTNGAARYLRDAIQEAQQTILKTSAVVPISGLDSSPLSSIDAPLLCSNIGIICQVFVRMTLAKEQVATNYTSEDRTLFMDTIDAMIDILRYDITSALNPVPAPSESPRTAGGAAAAAAAAANAASANAAALAALLPFSIDRCISIISSLGRMVENSEQCKAHAKSKGVLPVLLDCFKVKEVDTLYQVADKLLHLSVHIGDTPEFLQRGIFQVRDNDVVKFETIGQHEDGENNQIKRVDPNILCSVATGYAVPDGSVNNDSPDMLASNSAGEKPPLVRVEAVLALLEASHATANKTLVFRHLRWIAALVDLPGNAQALGERAITLFLQILGETPRSDELRFAFLAKCIRAIVLENSAALELCGSSHLDPSAYLFKFLHHEVEPAQADHTTTGDSSSTFLSQSADDDTTNLDVPHSDKIGVSTVCKLEWIDEYNNQEAFMPKPLTEACHNIDAFLLVANALTGLTGAFQKWNSAGNGSVATDFSELIACKVESDAQSTGKAGIAAAAAGSKKKLPADAGRQLMVGEAVLLAILEKGMQIPQLVSKYAAVNPAVCVTLLELLNNLMTIPSGLKVLLHLAKLDLLTHTSADRAVTSTELEAVGEWPLSTQLCSLTEHAHLLNPLLGVLQSPQTSFIEIEAAVQTLALMTSDLECVDKDVTTLAPEHVAETSKGPTKGGAAAVPPPPAAPTVPDLVVKECDRIINAAVGCGALVLLVAFMDQARIPVGQSGLSDRVKIMEKKIEEMVTKFIGLAQIKQANIIAKYREKFEHDQPPTIESTPTQAPADLDLPYQARWAQLLLDQKFSIPRFGYESYSALLLASELVLPELVSALLNAGACSETSSPEGVTPLMIAFLVGSEEMVIDLLDARANVNAITSDGQDLTVWNCALVSPLKARVSSMITMTYTNPDTSNTGPTMNSRIQLDSIEGSLQFLDMCLDAGVDPNVSNANGDFLLHALLSKSIVRRRLRGLDLCFRYNSCYEDRRRLQRAVTDLIEAHAANVNSCNRLGQTPLHLALLCGFTGIVKILLKRGANPNVQGIYGHLPLHYACLGFCGSLDGSDGEAVEIIRLLLELASKFACTVGVHSDRRKHKSAAEKQALAIENILESGLQSVIEPQAIVQKLASAQQMLTTSSFVGKFLPWHFTCGAYVQLSSVLCLDDAMQKWFEANGHARADILRYLLHKWKTDISACAGDGITALHLATKSDVDGNNLPVIDLLLETNTRGDVPSALDINAVHEHILIDSLPVIPSGAYVALVGDDQDVKQAFVSSRSSDSKYHIILADGRHLDGVLRDKLQVITDPHRKTSHRLHRLHHYKYLLPMESRFAALHYCLQSNHDTLALRLLALPNISLDPEGSDLPLLALACAARQTPEVVKRLINQQANMRVNLPLRSAECGLTTVDVNTSISIAHRKHAAALHYAVMYDDAAMVEALLSSPGEVVHPNVRRSGDGFTPLHLACEMENMKIIKLLLDHGASLTQLSSMSANGVSSLQLLTRFDTLENERLRELIAERYLRPEMLLEGSIGGLTARPNPALDDSCTVLQEASLKPENLTCQGQPNDAEDSDAPLCALLREEVHNHDLFERLQSLNGDKCSSHDALNRRLAAELEKSDAVLSLFFDLMKQPFEATDTTLTPNAADSNPQAEQLTPLVKAILKLNHPHECYRQFVPRSQWTPKGTKTIQAVSKLTIHREAAAQTYFQTMKTLTENERKEDGGCCGVDEPVQVPQLDLSSLRDCKLRQAELAQRTLTEENNSSWLPPVHANTTRVVRSESNNAQPNRNQTARICFAPPSKVKSKSSSYSVRHNSSHPAVPSATVIEAPTDLREKQLNTARCFAELNNWQKSMAAGVLKNLLGDIQEVLCAAVYHQPETTSNLETTPSSSDSVTERMPDCVSEIGDKLEYFSLVEDMQEKVRLQEQERKRLTTKLAMEQSLEQDLAKHLQQLERELAQLHMRHAHNRAEIEGERRAVQILERDYASLIEQEQELERDCEVFELQLNTQRAQLKEIRSQQLYLDFVSSAPLKRHMEEKKWQEQHAAVVLQVQNAEAENHALENEVKKLEEEAANLEAQYGRDVQTKQQSETSLAEIRVNYERFQEAFERTRVCYTPRPDWDRIVDETPELSVQKYHWEMVDSDSSQDLMVNRDIDDEGRVLEHITTALANGDDDQLSNSKDRTKTLVREMLHWIERLQKHCGVNLHLSRIWHDVEEARVELNILHHQLDRAVRKSSMMSITLPNMSGVITIAAATSPTSPTKRRQDYIMALGMHEGIPLFLRHRGKLKRRILKKLDVEKVVRKVWVEKRKREQRNPLGRFPLEQVLYEKLHRKYGFQPLIAEWGYNLLLALQMFCWDSEIEMFLLCLTGAVSDLVYVDQVQMIQGCQQLLLRMCELYNIESFETERRILLKDALVALRTFFPLKTSAQLQALEQAIIRDMHKMKRGGNDSILYIEDILPLNVKYPSGFFVKTIRTQHFKEIQDYYALLLR</sequence>
<dbReference type="EMBL" id="BSXT01006001">
    <property type="protein sequence ID" value="GMF61650.1"/>
    <property type="molecule type" value="Genomic_DNA"/>
</dbReference>
<dbReference type="OrthoDB" id="194358at2759"/>
<feature type="repeat" description="ANK" evidence="1">
    <location>
        <begin position="887"/>
        <end position="919"/>
    </location>
</feature>
<feature type="coiled-coil region" evidence="2">
    <location>
        <begin position="2073"/>
        <end position="2114"/>
    </location>
</feature>
<accession>A0A9W6YFQ5</accession>
<dbReference type="InterPro" id="IPR002110">
    <property type="entry name" value="Ankyrin_rpt"/>
</dbReference>
<dbReference type="PROSITE" id="PS50297">
    <property type="entry name" value="ANK_REP_REGION"/>
    <property type="match status" value="3"/>
</dbReference>
<evidence type="ECO:0000256" key="2">
    <source>
        <dbReference type="SAM" id="Coils"/>
    </source>
</evidence>
<reference evidence="4" key="1">
    <citation type="submission" date="2023-04" db="EMBL/GenBank/DDBJ databases">
        <title>Phytophthora fragariaefolia NBRC 109709.</title>
        <authorList>
            <person name="Ichikawa N."/>
            <person name="Sato H."/>
            <person name="Tonouchi N."/>
        </authorList>
    </citation>
    <scope>NUCLEOTIDE SEQUENCE</scope>
    <source>
        <strain evidence="4">NBRC 109709</strain>
    </source>
</reference>
<keyword evidence="1" id="KW-0040">ANK repeat</keyword>
<organism evidence="4 5">
    <name type="scientific">Phytophthora fragariaefolia</name>
    <dbReference type="NCBI Taxonomy" id="1490495"/>
    <lineage>
        <taxon>Eukaryota</taxon>
        <taxon>Sar</taxon>
        <taxon>Stramenopiles</taxon>
        <taxon>Oomycota</taxon>
        <taxon>Peronosporomycetes</taxon>
        <taxon>Peronosporales</taxon>
        <taxon>Peronosporaceae</taxon>
        <taxon>Phytophthora</taxon>
    </lineage>
</organism>